<reference evidence="7 8" key="1">
    <citation type="submission" date="2014-06" db="EMBL/GenBank/DDBJ databases">
        <title>Whole Genome Sequences of Three Symbiotic Endozoicomonas Bacteria.</title>
        <authorList>
            <person name="Neave M.J."/>
            <person name="Apprill A."/>
            <person name="Voolstra C.R."/>
        </authorList>
    </citation>
    <scope>NUCLEOTIDE SEQUENCE [LARGE SCALE GENOMIC DNA]</scope>
    <source>
        <strain evidence="7 8">LMG 24815</strain>
    </source>
</reference>
<keyword evidence="5" id="KW-0812">Transmembrane</keyword>
<dbReference type="AlphaFoldDB" id="A0A081N7K4"/>
<keyword evidence="2" id="KW-0815">Transposition</keyword>
<keyword evidence="5" id="KW-0472">Membrane</keyword>
<dbReference type="GO" id="GO:0006313">
    <property type="term" value="P:DNA transposition"/>
    <property type="evidence" value="ECO:0007669"/>
    <property type="project" value="InterPro"/>
</dbReference>
<feature type="domain" description="Transposase IS4-like" evidence="6">
    <location>
        <begin position="126"/>
        <end position="345"/>
    </location>
</feature>
<evidence type="ECO:0000313" key="7">
    <source>
        <dbReference type="EMBL" id="KEQ14427.1"/>
    </source>
</evidence>
<keyword evidence="8" id="KW-1185">Reference proteome</keyword>
<dbReference type="InterPro" id="IPR047952">
    <property type="entry name" value="Transpos_IS4"/>
</dbReference>
<dbReference type="GO" id="GO:0003677">
    <property type="term" value="F:DNA binding"/>
    <property type="evidence" value="ECO:0007669"/>
    <property type="project" value="UniProtKB-KW"/>
</dbReference>
<proteinExistence type="inferred from homology"/>
<keyword evidence="5" id="KW-1133">Transmembrane helix</keyword>
<evidence type="ECO:0000256" key="5">
    <source>
        <dbReference type="SAM" id="Phobius"/>
    </source>
</evidence>
<dbReference type="GO" id="GO:0004803">
    <property type="term" value="F:transposase activity"/>
    <property type="evidence" value="ECO:0007669"/>
    <property type="project" value="InterPro"/>
</dbReference>
<comment type="similarity">
    <text evidence="1">Belongs to the transposase 11 family.</text>
</comment>
<feature type="transmembrane region" description="Helical" evidence="5">
    <location>
        <begin position="338"/>
        <end position="355"/>
    </location>
</feature>
<keyword evidence="4" id="KW-0233">DNA recombination</keyword>
<dbReference type="EMBL" id="JOKG01000002">
    <property type="protein sequence ID" value="KEQ14427.1"/>
    <property type="molecule type" value="Genomic_DNA"/>
</dbReference>
<protein>
    <recommendedName>
        <fullName evidence="6">Transposase IS4-like domain-containing protein</fullName>
    </recommendedName>
</protein>
<dbReference type="Proteomes" id="UP000028006">
    <property type="component" value="Unassembled WGS sequence"/>
</dbReference>
<dbReference type="Pfam" id="PF01609">
    <property type="entry name" value="DDE_Tnp_1"/>
    <property type="match status" value="1"/>
</dbReference>
<dbReference type="InterPro" id="IPR002559">
    <property type="entry name" value="Transposase_11"/>
</dbReference>
<evidence type="ECO:0000256" key="2">
    <source>
        <dbReference type="ARBA" id="ARBA00022578"/>
    </source>
</evidence>
<organism evidence="7 8">
    <name type="scientific">Endozoicomonas montiporae</name>
    <dbReference type="NCBI Taxonomy" id="1027273"/>
    <lineage>
        <taxon>Bacteria</taxon>
        <taxon>Pseudomonadati</taxon>
        <taxon>Pseudomonadota</taxon>
        <taxon>Gammaproteobacteria</taxon>
        <taxon>Oceanospirillales</taxon>
        <taxon>Endozoicomonadaceae</taxon>
        <taxon>Endozoicomonas</taxon>
    </lineage>
</organism>
<keyword evidence="3" id="KW-0238">DNA-binding</keyword>
<dbReference type="NCBIfam" id="NF033592">
    <property type="entry name" value="transpos_IS4_1"/>
    <property type="match status" value="1"/>
</dbReference>
<comment type="caution">
    <text evidence="7">The sequence shown here is derived from an EMBL/GenBank/DDBJ whole genome shotgun (WGS) entry which is preliminary data.</text>
</comment>
<evidence type="ECO:0000256" key="1">
    <source>
        <dbReference type="ARBA" id="ARBA00010075"/>
    </source>
</evidence>
<accession>A0A081N7K4</accession>
<dbReference type="InterPro" id="IPR012337">
    <property type="entry name" value="RNaseH-like_sf"/>
</dbReference>
<dbReference type="PANTHER" id="PTHR33258:SF1">
    <property type="entry name" value="TRANSPOSASE INSL FOR INSERTION SEQUENCE ELEMENT IS186A-RELATED"/>
    <property type="match status" value="1"/>
</dbReference>
<evidence type="ECO:0000259" key="6">
    <source>
        <dbReference type="Pfam" id="PF01609"/>
    </source>
</evidence>
<dbReference type="SUPFAM" id="SSF53098">
    <property type="entry name" value="Ribonuclease H-like"/>
    <property type="match status" value="1"/>
</dbReference>
<evidence type="ECO:0000313" key="8">
    <source>
        <dbReference type="Proteomes" id="UP000028006"/>
    </source>
</evidence>
<dbReference type="PANTHER" id="PTHR33258">
    <property type="entry name" value="TRANSPOSASE INSL FOR INSERTION SEQUENCE ELEMENT IS186A-RELATED"/>
    <property type="match status" value="1"/>
</dbReference>
<name>A0A081N7K4_9GAMM</name>
<evidence type="ECO:0000256" key="3">
    <source>
        <dbReference type="ARBA" id="ARBA00023125"/>
    </source>
</evidence>
<sequence>MVKEMNPSQISTIKNTLQKCFSEDELTLMAEELGFTVRHRLIKPLELIIAFIACLGGDGCSTTQADLYRKFIEMTGLNISDHSWREQVKKTSLPLLILWLWLRCLDALSRKVISFEPSSPFSEFQPIRLHDGSSQAVYDELKDVLPGRFNKVSPAAIEMHATVDLLEDSFVRVQMMEDTRSERACLRALHSSLKRTLILIDAGYFELEYFGAVDDREGCFLCRAPQSINPVIHRCEREDGKQYHRYEGKKLNEVLSSFPKDKCMDLDVEWPQLSKRTFRLVVRWNGQRECWVFIVTNLSRDNFSLEQVFLGYCLRWQIELIFKEVKSYAGWHRFNTKFATLVISLVLLSFIVATLKRYLAHATEADMDAEISTHKVAKCGTHLFGNVMKSLMKKSRCLSRDLKNLISFWEKSAKREHPARDRQTGRSVLGLVSGGAA</sequence>
<gene>
    <name evidence="7" type="ORF">GZ77_08625</name>
</gene>
<dbReference type="eggNOG" id="COG3385">
    <property type="taxonomic scope" value="Bacteria"/>
</dbReference>
<evidence type="ECO:0000256" key="4">
    <source>
        <dbReference type="ARBA" id="ARBA00023172"/>
    </source>
</evidence>